<dbReference type="AlphaFoldDB" id="A0A1B6CW07"/>
<protein>
    <recommendedName>
        <fullName evidence="5">KANL3/Tex30 alpha/beta hydrolase-like domain-containing protein</fullName>
    </recommendedName>
</protein>
<dbReference type="InterPro" id="IPR056519">
    <property type="entry name" value="KANSL3_1st"/>
</dbReference>
<dbReference type="InterPro" id="IPR026555">
    <property type="entry name" value="NSL3/Tex30"/>
</dbReference>
<name>A0A1B6CW07_9HEMI</name>
<dbReference type="SUPFAM" id="SSF53474">
    <property type="entry name" value="alpha/beta-Hydrolases"/>
    <property type="match status" value="1"/>
</dbReference>
<feature type="compositionally biased region" description="Polar residues" evidence="1">
    <location>
        <begin position="573"/>
        <end position="605"/>
    </location>
</feature>
<feature type="non-terminal residue" evidence="4">
    <location>
        <position position="605"/>
    </location>
</feature>
<dbReference type="Gene3D" id="3.40.50.1820">
    <property type="entry name" value="alpha/beta hydrolase"/>
    <property type="match status" value="1"/>
</dbReference>
<reference evidence="4" key="1">
    <citation type="submission" date="2015-12" db="EMBL/GenBank/DDBJ databases">
        <title>De novo transcriptome assembly of four potential Pierce s Disease insect vectors from Arizona vineyards.</title>
        <authorList>
            <person name="Tassone E.E."/>
        </authorList>
    </citation>
    <scope>NUCLEOTIDE SEQUENCE</scope>
</reference>
<accession>A0A1B6CW07</accession>
<dbReference type="InterPro" id="IPR046879">
    <property type="entry name" value="KANL3/Tex30_Abhydrolase"/>
</dbReference>
<proteinExistence type="predicted"/>
<gene>
    <name evidence="4" type="ORF">g.12138</name>
</gene>
<evidence type="ECO:0000256" key="1">
    <source>
        <dbReference type="SAM" id="MobiDB-lite"/>
    </source>
</evidence>
<evidence type="ECO:0000313" key="4">
    <source>
        <dbReference type="EMBL" id="JAS17383.1"/>
    </source>
</evidence>
<dbReference type="InterPro" id="IPR029058">
    <property type="entry name" value="AB_hydrolase_fold"/>
</dbReference>
<organism evidence="4">
    <name type="scientific">Clastoptera arizonana</name>
    <name type="common">Arizona spittle bug</name>
    <dbReference type="NCBI Taxonomy" id="38151"/>
    <lineage>
        <taxon>Eukaryota</taxon>
        <taxon>Metazoa</taxon>
        <taxon>Ecdysozoa</taxon>
        <taxon>Arthropoda</taxon>
        <taxon>Hexapoda</taxon>
        <taxon>Insecta</taxon>
        <taxon>Pterygota</taxon>
        <taxon>Neoptera</taxon>
        <taxon>Paraneoptera</taxon>
        <taxon>Hemiptera</taxon>
        <taxon>Auchenorrhyncha</taxon>
        <taxon>Cercopoidea</taxon>
        <taxon>Clastopteridae</taxon>
        <taxon>Clastoptera</taxon>
    </lineage>
</organism>
<feature type="domain" description="KANL3/Tex30 alpha/beta hydrolase-like" evidence="2">
    <location>
        <begin position="354"/>
        <end position="478"/>
    </location>
</feature>
<sequence>MGDRGKDSIMKLLLSGGTVNTVASQLNMNSQKMLYSKSELEVENNSKLINVLHKLAGYRAPVSHIELDHPYARPSNWKPENAFAKPMKTLFVSSGGDASVLSSETDIDIEEVDNKELVALPYDESKAKLGMEECERHVNVLRSDIGDPDWENHISREGWSPIQNKLFNKMIKSLQNSYLSQLAHKGSLNEPAFHKISVDKTARSLRQIFGSVSWDVKYTQWIHTLLLDNADKEYLTIYLEALQTLKTKVPSLVERMLTANVIQRPISAQPLHEITSIVHKRPWDPISTLYPQFKTKRLPNDPILVMVPSGPGSGFSSNSRSHHWMANLSTLSTVICVYAPSGRPGNKVHVSTCLDQMLAATRSKLSEVRTDYGKKPIVLVGIDSGAALACQVALVENVAAVICIGFPLNTAEGKRGQPDDFLLNIQVPVMFIIGQNSSKTTVDEIEELREKLKVESSLIVVGSADDQLRISQTKKNLDGVTQSMVDKCVLDEIGDFLGNLMLTPYQPPPRPMYNRLSHSDIIPRKPFGKIERKRKIPGEKKRDIDDANRPKKGRKPKLAMNPSVTKPWKPNLVHQSFSSKLSQPETISRPSITQVSSSSVGVNIG</sequence>
<dbReference type="GO" id="GO:0045944">
    <property type="term" value="P:positive regulation of transcription by RNA polymerase II"/>
    <property type="evidence" value="ECO:0007669"/>
    <property type="project" value="TreeGrafter"/>
</dbReference>
<dbReference type="Pfam" id="PF23154">
    <property type="entry name" value="KANSL3_1st"/>
    <property type="match status" value="1"/>
</dbReference>
<evidence type="ECO:0000259" key="3">
    <source>
        <dbReference type="Pfam" id="PF23154"/>
    </source>
</evidence>
<dbReference type="GO" id="GO:0044545">
    <property type="term" value="C:NSL complex"/>
    <property type="evidence" value="ECO:0007669"/>
    <property type="project" value="TreeGrafter"/>
</dbReference>
<dbReference type="Pfam" id="PF20408">
    <property type="entry name" value="Abhydrolase_11"/>
    <property type="match status" value="1"/>
</dbReference>
<feature type="domain" description="KANSL3 helical" evidence="3">
    <location>
        <begin position="163"/>
        <end position="281"/>
    </location>
</feature>
<evidence type="ECO:0000259" key="2">
    <source>
        <dbReference type="Pfam" id="PF20408"/>
    </source>
</evidence>
<feature type="region of interest" description="Disordered" evidence="1">
    <location>
        <begin position="527"/>
        <end position="605"/>
    </location>
</feature>
<evidence type="ECO:0008006" key="5">
    <source>
        <dbReference type="Google" id="ProtNLM"/>
    </source>
</evidence>
<dbReference type="PANTHER" id="PTHR13136">
    <property type="entry name" value="TESTIS DEVELOPMENT PROTEIN PRTD"/>
    <property type="match status" value="1"/>
</dbReference>
<dbReference type="EMBL" id="GEDC01019915">
    <property type="protein sequence ID" value="JAS17383.1"/>
    <property type="molecule type" value="Transcribed_RNA"/>
</dbReference>
<feature type="compositionally biased region" description="Basic and acidic residues" evidence="1">
    <location>
        <begin position="536"/>
        <end position="549"/>
    </location>
</feature>
<dbReference type="PANTHER" id="PTHR13136:SF16">
    <property type="entry name" value="KAT8 REGULATORY NSL COMPLEX SUBUNIT 3"/>
    <property type="match status" value="1"/>
</dbReference>